<dbReference type="EMBL" id="BMLI01000001">
    <property type="protein sequence ID" value="GGM81854.1"/>
    <property type="molecule type" value="Genomic_DNA"/>
</dbReference>
<evidence type="ECO:0000313" key="2">
    <source>
        <dbReference type="EMBL" id="GGM81854.1"/>
    </source>
</evidence>
<dbReference type="Proteomes" id="UP000632339">
    <property type="component" value="Unassembled WGS sequence"/>
</dbReference>
<organism evidence="2 3">
    <name type="scientific">Dyadobacter beijingensis</name>
    <dbReference type="NCBI Taxonomy" id="365489"/>
    <lineage>
        <taxon>Bacteria</taxon>
        <taxon>Pseudomonadati</taxon>
        <taxon>Bacteroidota</taxon>
        <taxon>Cytophagia</taxon>
        <taxon>Cytophagales</taxon>
        <taxon>Spirosomataceae</taxon>
        <taxon>Dyadobacter</taxon>
    </lineage>
</organism>
<dbReference type="InterPro" id="IPR046020">
    <property type="entry name" value="DUF5977"/>
</dbReference>
<protein>
    <recommendedName>
        <fullName evidence="1">DUF5977 domain-containing protein</fullName>
    </recommendedName>
</protein>
<comment type="caution">
    <text evidence="2">The sequence shown here is derived from an EMBL/GenBank/DDBJ whole genome shotgun (WGS) entry which is preliminary data.</text>
</comment>
<proteinExistence type="predicted"/>
<dbReference type="RefSeq" id="WP_019942574.1">
    <property type="nucleotide sequence ID" value="NZ_BMLI01000001.1"/>
</dbReference>
<keyword evidence="3" id="KW-1185">Reference proteome</keyword>
<dbReference type="Pfam" id="PF19404">
    <property type="entry name" value="DUF5977"/>
    <property type="match status" value="1"/>
</dbReference>
<feature type="domain" description="DUF5977" evidence="1">
    <location>
        <begin position="495"/>
        <end position="554"/>
    </location>
</feature>
<reference evidence="3" key="1">
    <citation type="journal article" date="2019" name="Int. J. Syst. Evol. Microbiol.">
        <title>The Global Catalogue of Microorganisms (GCM) 10K type strain sequencing project: providing services to taxonomists for standard genome sequencing and annotation.</title>
        <authorList>
            <consortium name="The Broad Institute Genomics Platform"/>
            <consortium name="The Broad Institute Genome Sequencing Center for Infectious Disease"/>
            <person name="Wu L."/>
            <person name="Ma J."/>
        </authorList>
    </citation>
    <scope>NUCLEOTIDE SEQUENCE [LARGE SCALE GENOMIC DNA]</scope>
    <source>
        <strain evidence="3">CGMCC 1.6375</strain>
    </source>
</reference>
<gene>
    <name evidence="2" type="ORF">GCM10010967_12030</name>
</gene>
<evidence type="ECO:0000259" key="1">
    <source>
        <dbReference type="Pfam" id="PF19404"/>
    </source>
</evidence>
<name>A0ABQ2HJF0_9BACT</name>
<sequence length="677" mass="74319">MIDAAASDLSFLPLKFSRNKLSHTIEAADPALTSRVGLKYFLTLFVPEYPFSNLFEALHTSEGREVPVSTEGGVQVFSGAEFRYNSGRNGKLDGLLSYIKPRWKQNSLSLSLSQTTAYYLREAIQGGTPPVAVAADLAKAYAIKAGLSNEDFHAYGDTFFKTWQASKRQFLTWQPDQKTVSPTQEEYLSFLLNFSPAPTELRLRVHFRYADGSASAAYTAMTLSNPMLYSIVTCPVGAAVLNVPSNATGYEVWLSDHNGRRFTETRTYHIDRSLQVADRSVLFVNSLGGWDTFRLTGEGSRSLRVIQTTAEIERKAGSDPDFSELKIISIEGEHELQASTGYFRKDQAAYLKYLDELLLSDEMYLITDKGHRPVQLTTTTNVDQQDNTDLVARSFTFRILDTVENHSDLPASQPTPARVTKWRGLNLGQVLDGYGKRTGKLAFSRLEKVFADDNTLVKPYSVKANVQGDPDYIAPITDPSIVVGSTPFPSAAINRAGTFTRSNCGANFLGSTAMITIPAGYYGGERAGDADELAEGRYNSLNTQDFANVNGTCVVNNVPVHFAIHHKIPMDTNLKVVGSADWGPVVDIRVDGKEIISNTVGATPPSIGTSGNLTVTPGTYDIIVQVEYVNQAPIRKCKVVLASKNREVKVEQSGYFAFDGVVINSSDEPLTFEVVNL</sequence>
<accession>A0ABQ2HJF0</accession>
<evidence type="ECO:0000313" key="3">
    <source>
        <dbReference type="Proteomes" id="UP000632339"/>
    </source>
</evidence>